<evidence type="ECO:0000313" key="3">
    <source>
        <dbReference type="Proteomes" id="UP001501095"/>
    </source>
</evidence>
<proteinExistence type="predicted"/>
<evidence type="ECO:0000256" key="1">
    <source>
        <dbReference type="SAM" id="Phobius"/>
    </source>
</evidence>
<reference evidence="2 3" key="1">
    <citation type="journal article" date="2019" name="Int. J. Syst. Evol. Microbiol.">
        <title>The Global Catalogue of Microorganisms (GCM) 10K type strain sequencing project: providing services to taxonomists for standard genome sequencing and annotation.</title>
        <authorList>
            <consortium name="The Broad Institute Genomics Platform"/>
            <consortium name="The Broad Institute Genome Sequencing Center for Infectious Disease"/>
            <person name="Wu L."/>
            <person name="Ma J."/>
        </authorList>
    </citation>
    <scope>NUCLEOTIDE SEQUENCE [LARGE SCALE GENOMIC DNA]</scope>
    <source>
        <strain evidence="2 3">JCM 6924</strain>
    </source>
</reference>
<keyword evidence="1" id="KW-0472">Membrane</keyword>
<evidence type="ECO:0000313" key="2">
    <source>
        <dbReference type="EMBL" id="GAA2551741.1"/>
    </source>
</evidence>
<keyword evidence="1" id="KW-0812">Transmembrane</keyword>
<organism evidence="2 3">
    <name type="scientific">Streptomyces levis</name>
    <dbReference type="NCBI Taxonomy" id="285566"/>
    <lineage>
        <taxon>Bacteria</taxon>
        <taxon>Bacillati</taxon>
        <taxon>Actinomycetota</taxon>
        <taxon>Actinomycetes</taxon>
        <taxon>Kitasatosporales</taxon>
        <taxon>Streptomycetaceae</taxon>
        <taxon>Streptomyces</taxon>
    </lineage>
</organism>
<keyword evidence="1" id="KW-1133">Transmembrane helix</keyword>
<dbReference type="EMBL" id="BAAATM010000019">
    <property type="protein sequence ID" value="GAA2551741.1"/>
    <property type="molecule type" value="Genomic_DNA"/>
</dbReference>
<evidence type="ECO:0008006" key="4">
    <source>
        <dbReference type="Google" id="ProtNLM"/>
    </source>
</evidence>
<accession>A0ABN3P0G4</accession>
<sequence length="88" mass="9353">MEQATTICRLALARLASRSRSTRSRSRAAVFAAWLFRLLMVMFSVGDAHTFVCGIRKGGLLVLESAVRTGAVRAAAVRGGRVASDEGG</sequence>
<keyword evidence="3" id="KW-1185">Reference proteome</keyword>
<feature type="transmembrane region" description="Helical" evidence="1">
    <location>
        <begin position="28"/>
        <end position="46"/>
    </location>
</feature>
<protein>
    <recommendedName>
        <fullName evidence="4">Secreted protein</fullName>
    </recommendedName>
</protein>
<gene>
    <name evidence="2" type="ORF">GCM10010423_60300</name>
</gene>
<comment type="caution">
    <text evidence="2">The sequence shown here is derived from an EMBL/GenBank/DDBJ whole genome shotgun (WGS) entry which is preliminary data.</text>
</comment>
<dbReference type="Proteomes" id="UP001501095">
    <property type="component" value="Unassembled WGS sequence"/>
</dbReference>
<name>A0ABN3P0G4_9ACTN</name>